<gene>
    <name evidence="8" type="ORF">GCM10009740_19780</name>
</gene>
<evidence type="ECO:0000256" key="5">
    <source>
        <dbReference type="ARBA" id="ARBA00023125"/>
    </source>
</evidence>
<dbReference type="Pfam" id="PF01475">
    <property type="entry name" value="FUR"/>
    <property type="match status" value="1"/>
</dbReference>
<evidence type="ECO:0000256" key="3">
    <source>
        <dbReference type="ARBA" id="ARBA00022833"/>
    </source>
</evidence>
<dbReference type="InterPro" id="IPR036388">
    <property type="entry name" value="WH-like_DNA-bd_sf"/>
</dbReference>
<organism evidence="8 9">
    <name type="scientific">Terrabacter terrae</name>
    <dbReference type="NCBI Taxonomy" id="318434"/>
    <lineage>
        <taxon>Bacteria</taxon>
        <taxon>Bacillati</taxon>
        <taxon>Actinomycetota</taxon>
        <taxon>Actinomycetes</taxon>
        <taxon>Micrococcales</taxon>
        <taxon>Intrasporangiaceae</taxon>
        <taxon>Terrabacter</taxon>
    </lineage>
</organism>
<dbReference type="PANTHER" id="PTHR33202:SF7">
    <property type="entry name" value="FERRIC UPTAKE REGULATION PROTEIN"/>
    <property type="match status" value="1"/>
</dbReference>
<evidence type="ECO:0000256" key="6">
    <source>
        <dbReference type="ARBA" id="ARBA00023163"/>
    </source>
</evidence>
<dbReference type="Gene3D" id="3.30.1490.190">
    <property type="match status" value="1"/>
</dbReference>
<accession>A0ABN2U8P2</accession>
<comment type="similarity">
    <text evidence="1">Belongs to the Fur family.</text>
</comment>
<keyword evidence="3" id="KW-0862">Zinc</keyword>
<dbReference type="CDD" id="cd07153">
    <property type="entry name" value="Fur_like"/>
    <property type="match status" value="1"/>
</dbReference>
<protein>
    <submittedName>
        <fullName evidence="8">Transcriptional repressor</fullName>
    </submittedName>
</protein>
<evidence type="ECO:0000256" key="1">
    <source>
        <dbReference type="ARBA" id="ARBA00007957"/>
    </source>
</evidence>
<comment type="caution">
    <text evidence="8">The sequence shown here is derived from an EMBL/GenBank/DDBJ whole genome shotgun (WGS) entry which is preliminary data.</text>
</comment>
<evidence type="ECO:0000256" key="2">
    <source>
        <dbReference type="ARBA" id="ARBA00022491"/>
    </source>
</evidence>
<dbReference type="PANTHER" id="PTHR33202">
    <property type="entry name" value="ZINC UPTAKE REGULATION PROTEIN"/>
    <property type="match status" value="1"/>
</dbReference>
<keyword evidence="6" id="KW-0804">Transcription</keyword>
<keyword evidence="2" id="KW-0678">Repressor</keyword>
<feature type="region of interest" description="Disordered" evidence="7">
    <location>
        <begin position="1"/>
        <end position="27"/>
    </location>
</feature>
<dbReference type="InterPro" id="IPR002481">
    <property type="entry name" value="FUR"/>
</dbReference>
<reference evidence="9" key="1">
    <citation type="journal article" date="2019" name="Int. J. Syst. Evol. Microbiol.">
        <title>The Global Catalogue of Microorganisms (GCM) 10K type strain sequencing project: providing services to taxonomists for standard genome sequencing and annotation.</title>
        <authorList>
            <consortium name="The Broad Institute Genomics Platform"/>
            <consortium name="The Broad Institute Genome Sequencing Center for Infectious Disease"/>
            <person name="Wu L."/>
            <person name="Ma J."/>
        </authorList>
    </citation>
    <scope>NUCLEOTIDE SEQUENCE [LARGE SCALE GENOMIC DNA]</scope>
    <source>
        <strain evidence="9">JCM 14283</strain>
    </source>
</reference>
<name>A0ABN2U8P2_9MICO</name>
<dbReference type="InterPro" id="IPR036390">
    <property type="entry name" value="WH_DNA-bd_sf"/>
</dbReference>
<evidence type="ECO:0000256" key="4">
    <source>
        <dbReference type="ARBA" id="ARBA00023015"/>
    </source>
</evidence>
<dbReference type="EMBL" id="BAAANB010000020">
    <property type="protein sequence ID" value="GAA2030150.1"/>
    <property type="molecule type" value="Genomic_DNA"/>
</dbReference>
<dbReference type="InterPro" id="IPR043135">
    <property type="entry name" value="Fur_C"/>
</dbReference>
<keyword evidence="9" id="KW-1185">Reference proteome</keyword>
<keyword evidence="5" id="KW-0238">DNA-binding</keyword>
<proteinExistence type="inferred from homology"/>
<dbReference type="SUPFAM" id="SSF46785">
    <property type="entry name" value="Winged helix' DNA-binding domain"/>
    <property type="match status" value="1"/>
</dbReference>
<dbReference type="RefSeq" id="WP_343990756.1">
    <property type="nucleotide sequence ID" value="NZ_BAAANB010000020.1"/>
</dbReference>
<evidence type="ECO:0000256" key="7">
    <source>
        <dbReference type="SAM" id="MobiDB-lite"/>
    </source>
</evidence>
<sequence length="185" mass="19850">MASSADRSPDRVTDRVTERVTDRPTDSARVAGAVARLRSAGERVTTARYAVLRVVDAADLADEHLSAEQIGARVAEAEPAVHRATVYRTLTSLVETGVLSRVHLGGAATVYHLTEPAASVDQHPQRHDHAHVQCHVCGRVFDVPPEVLDDVRARLRADLGFELHTSHAALLGTCRDCAATTTPPG</sequence>
<evidence type="ECO:0000313" key="9">
    <source>
        <dbReference type="Proteomes" id="UP001501285"/>
    </source>
</evidence>
<dbReference type="Proteomes" id="UP001501285">
    <property type="component" value="Unassembled WGS sequence"/>
</dbReference>
<keyword evidence="4" id="KW-0805">Transcription regulation</keyword>
<evidence type="ECO:0000313" key="8">
    <source>
        <dbReference type="EMBL" id="GAA2030150.1"/>
    </source>
</evidence>
<feature type="compositionally biased region" description="Basic and acidic residues" evidence="7">
    <location>
        <begin position="7"/>
        <end position="26"/>
    </location>
</feature>
<dbReference type="Gene3D" id="1.10.10.10">
    <property type="entry name" value="Winged helix-like DNA-binding domain superfamily/Winged helix DNA-binding domain"/>
    <property type="match status" value="1"/>
</dbReference>